<keyword evidence="3" id="KW-1185">Reference proteome</keyword>
<evidence type="ECO:0000313" key="2">
    <source>
        <dbReference type="EMBL" id="KAJ9165007.1"/>
    </source>
</evidence>
<accession>A0AA38SLH8</accession>
<dbReference type="EMBL" id="JANBVN010000007">
    <property type="protein sequence ID" value="KAJ9165007.1"/>
    <property type="molecule type" value="Genomic_DNA"/>
</dbReference>
<keyword evidence="1" id="KW-0175">Coiled coil</keyword>
<gene>
    <name evidence="2" type="ORF">NKR19_g779</name>
</gene>
<dbReference type="PANTHER" id="PTHR28064:SF1">
    <property type="entry name" value="INNER KINETOCHORE SUBUNIT NKP2"/>
    <property type="match status" value="1"/>
</dbReference>
<feature type="coiled-coil region" evidence="1">
    <location>
        <begin position="111"/>
        <end position="148"/>
    </location>
</feature>
<dbReference type="Proteomes" id="UP001174691">
    <property type="component" value="Unassembled WGS sequence"/>
</dbReference>
<dbReference type="GO" id="GO:0007059">
    <property type="term" value="P:chromosome segregation"/>
    <property type="evidence" value="ECO:0007669"/>
    <property type="project" value="TreeGrafter"/>
</dbReference>
<evidence type="ECO:0000313" key="3">
    <source>
        <dbReference type="Proteomes" id="UP001174691"/>
    </source>
</evidence>
<comment type="caution">
    <text evidence="2">The sequence shown here is derived from an EMBL/GenBank/DDBJ whole genome shotgun (WGS) entry which is preliminary data.</text>
</comment>
<dbReference type="GO" id="GO:0031511">
    <property type="term" value="C:Mis6-Sim4 complex"/>
    <property type="evidence" value="ECO:0007669"/>
    <property type="project" value="TreeGrafter"/>
</dbReference>
<dbReference type="Pfam" id="PF09447">
    <property type="entry name" value="Cnl2_NKP2"/>
    <property type="match status" value="1"/>
</dbReference>
<evidence type="ECO:0000256" key="1">
    <source>
        <dbReference type="SAM" id="Coils"/>
    </source>
</evidence>
<name>A0AA38SLH8_9PEZI</name>
<dbReference type="InterPro" id="IPR018565">
    <property type="entry name" value="Nkp2/Cnl2"/>
</dbReference>
<protein>
    <recommendedName>
        <fullName evidence="4">Cnl2/NKP2 family protein</fullName>
    </recommendedName>
</protein>
<reference evidence="2" key="1">
    <citation type="submission" date="2022-07" db="EMBL/GenBank/DDBJ databases">
        <title>Fungi with potential for degradation of polypropylene.</title>
        <authorList>
            <person name="Gostincar C."/>
        </authorList>
    </citation>
    <scope>NUCLEOTIDE SEQUENCE</scope>
    <source>
        <strain evidence="2">EXF-13287</strain>
    </source>
</reference>
<organism evidence="2 3">
    <name type="scientific">Coniochaeta hoffmannii</name>
    <dbReference type="NCBI Taxonomy" id="91930"/>
    <lineage>
        <taxon>Eukaryota</taxon>
        <taxon>Fungi</taxon>
        <taxon>Dikarya</taxon>
        <taxon>Ascomycota</taxon>
        <taxon>Pezizomycotina</taxon>
        <taxon>Sordariomycetes</taxon>
        <taxon>Sordariomycetidae</taxon>
        <taxon>Coniochaetales</taxon>
        <taxon>Coniochaetaceae</taxon>
        <taxon>Coniochaeta</taxon>
    </lineage>
</organism>
<dbReference type="AlphaFoldDB" id="A0AA38SLH8"/>
<evidence type="ECO:0008006" key="4">
    <source>
        <dbReference type="Google" id="ProtNLM"/>
    </source>
</evidence>
<dbReference type="PANTHER" id="PTHR28064">
    <property type="entry name" value="INNER KINETOCHORE SUBUNIT NKP2"/>
    <property type="match status" value="1"/>
</dbReference>
<proteinExistence type="predicted"/>
<sequence>MAPTESAILGNFLLAPSQLPAVVTPHDFTALFPRSHQTSAQVRTLYRDLQSQRNAVVDTVAANIETEAKQSRALRRAVARARRQAESQEYDQEIEIERSLFGNASGIDGPKRDLQYVLPELESTVANLESEIKRLDEEEAELRQSLKQTVGSMSDLRYGRLANSKLPEQVLESLLDLQETCEGRG</sequence>